<reference evidence="1" key="1">
    <citation type="journal article" date="2020" name="BMC Genomics">
        <title>Correction to: Identification and distribution of gene clusters required for synthesis of sphingolipid metabolism inhibitors in diverse species of the filamentous fungus Fusarium.</title>
        <authorList>
            <person name="Kim H.S."/>
            <person name="Lohmar J.M."/>
            <person name="Busman M."/>
            <person name="Brown D.W."/>
            <person name="Naumann T.A."/>
            <person name="Divon H.H."/>
            <person name="Lysoe E."/>
            <person name="Uhlig S."/>
            <person name="Proctor R.H."/>
        </authorList>
    </citation>
    <scope>NUCLEOTIDE SEQUENCE</scope>
    <source>
        <strain evidence="1">NRRL 20472</strain>
    </source>
</reference>
<comment type="caution">
    <text evidence="1">The sequence shown here is derived from an EMBL/GenBank/DDBJ whole genome shotgun (WGS) entry which is preliminary data.</text>
</comment>
<evidence type="ECO:0000313" key="2">
    <source>
        <dbReference type="Proteomes" id="UP000622797"/>
    </source>
</evidence>
<dbReference type="AlphaFoldDB" id="A0A8H4TZH3"/>
<accession>A0A8H4TZH3</accession>
<dbReference type="OrthoDB" id="3539671at2759"/>
<keyword evidence="2" id="KW-1185">Reference proteome</keyword>
<reference evidence="1" key="2">
    <citation type="submission" date="2020-05" db="EMBL/GenBank/DDBJ databases">
        <authorList>
            <person name="Kim H.-S."/>
            <person name="Proctor R.H."/>
            <person name="Brown D.W."/>
        </authorList>
    </citation>
    <scope>NUCLEOTIDE SEQUENCE</scope>
    <source>
        <strain evidence="1">NRRL 20472</strain>
    </source>
</reference>
<organism evidence="1 2">
    <name type="scientific">Fusarium sarcochroum</name>
    <dbReference type="NCBI Taxonomy" id="1208366"/>
    <lineage>
        <taxon>Eukaryota</taxon>
        <taxon>Fungi</taxon>
        <taxon>Dikarya</taxon>
        <taxon>Ascomycota</taxon>
        <taxon>Pezizomycotina</taxon>
        <taxon>Sordariomycetes</taxon>
        <taxon>Hypocreomycetidae</taxon>
        <taxon>Hypocreales</taxon>
        <taxon>Nectriaceae</taxon>
        <taxon>Fusarium</taxon>
        <taxon>Fusarium lateritium species complex</taxon>
    </lineage>
</organism>
<name>A0A8H4TZH3_9HYPO</name>
<evidence type="ECO:0000313" key="1">
    <source>
        <dbReference type="EMBL" id="KAF4966990.1"/>
    </source>
</evidence>
<proteinExistence type="predicted"/>
<sequence length="447" mass="47851">MSDENQLFWKAYASTVKNIMVSGPVGDNTRVYIAAANTAGISGGKDIPPECTNWGIYQYADFLLDPTNPNWVASKVTRYSEALDQTLQTLTPGKGGDTSPDAWDRLNKAKERVAIYKKEKDAAYEEAKKDFKDDDNPDKPKSFAQWAPLNANAYLVAVQNWEGATNEVQMRTNAIGGAGSALLAKAMQQAASGTNTLADLKGYNMKASTQSVTYDASGKAIIPDPLDTQFVPQYSVQGYAALLDGWVANTNQAPSEFKINLSAGENSSYKDIGFTEAQGNTSFSRFPVFDFYASGGGKVEHSNFDMSSNAKDVSVTLKIQHYKTIPFAPGAWNVDVNGLIAKLEAKAPAMFKKVRPTQMLIAQGVSMEISFSGDAKTAFDKDYKKTVQGGGGIKILGFSIGATGSSSEENASHGNTWDSSSGVLTVTAENSRASANVLAVMGEIVSA</sequence>
<dbReference type="EMBL" id="JABEXW010000259">
    <property type="protein sequence ID" value="KAF4966990.1"/>
    <property type="molecule type" value="Genomic_DNA"/>
</dbReference>
<protein>
    <submittedName>
        <fullName evidence="1">Uncharacterized protein</fullName>
    </submittedName>
</protein>
<gene>
    <name evidence="1" type="ORF">FSARC_5398</name>
</gene>
<dbReference type="Proteomes" id="UP000622797">
    <property type="component" value="Unassembled WGS sequence"/>
</dbReference>